<dbReference type="GO" id="GO:0003700">
    <property type="term" value="F:DNA-binding transcription factor activity"/>
    <property type="evidence" value="ECO:0007669"/>
    <property type="project" value="TreeGrafter"/>
</dbReference>
<evidence type="ECO:0000259" key="3">
    <source>
        <dbReference type="PROSITE" id="PS50977"/>
    </source>
</evidence>
<sequence>MPTSMADRRLYRGSSAEERRAQRREQFIEAAIRVYGEQGYRHATVKAVCEAAGLTERYFYESFSHSEELLVASFQAVKDFLFGELEKAVAGTSGDAIGRTRTMLQTYYEVLKGNPQSARVFLVEISGVSPAVDRALIAALEAFGELITRTLTPREGGGAADEPLLRAGVVGGVLHIALSWILSGYSRPIHEVVNAALRLCLVLNPGAVKPGRGSGV</sequence>
<protein>
    <submittedName>
        <fullName evidence="4">TetR family transcriptional regulator</fullName>
    </submittedName>
</protein>
<dbReference type="Gene3D" id="1.10.357.10">
    <property type="entry name" value="Tetracycline Repressor, domain 2"/>
    <property type="match status" value="1"/>
</dbReference>
<organism evidence="4 5">
    <name type="scientific">Cystobacter fuscus</name>
    <dbReference type="NCBI Taxonomy" id="43"/>
    <lineage>
        <taxon>Bacteria</taxon>
        <taxon>Pseudomonadati</taxon>
        <taxon>Myxococcota</taxon>
        <taxon>Myxococcia</taxon>
        <taxon>Myxococcales</taxon>
        <taxon>Cystobacterineae</taxon>
        <taxon>Archangiaceae</taxon>
        <taxon>Cystobacter</taxon>
    </lineage>
</organism>
<dbReference type="InterPro" id="IPR001647">
    <property type="entry name" value="HTH_TetR"/>
</dbReference>
<dbReference type="RefSeq" id="WP_232537036.1">
    <property type="nucleotide sequence ID" value="NZ_CP022098.1"/>
</dbReference>
<dbReference type="Pfam" id="PF00440">
    <property type="entry name" value="TetR_N"/>
    <property type="match status" value="1"/>
</dbReference>
<evidence type="ECO:0000256" key="1">
    <source>
        <dbReference type="ARBA" id="ARBA00023125"/>
    </source>
</evidence>
<dbReference type="InterPro" id="IPR050109">
    <property type="entry name" value="HTH-type_TetR-like_transc_reg"/>
</dbReference>
<gene>
    <name evidence="4" type="ORF">CYFUS_007487</name>
</gene>
<dbReference type="GO" id="GO:0000976">
    <property type="term" value="F:transcription cis-regulatory region binding"/>
    <property type="evidence" value="ECO:0007669"/>
    <property type="project" value="TreeGrafter"/>
</dbReference>
<dbReference type="PROSITE" id="PS50977">
    <property type="entry name" value="HTH_TETR_2"/>
    <property type="match status" value="1"/>
</dbReference>
<reference evidence="4 5" key="1">
    <citation type="submission" date="2017-06" db="EMBL/GenBank/DDBJ databases">
        <title>Sequencing and comparative analysis of myxobacterial genomes.</title>
        <authorList>
            <person name="Rupp O."/>
            <person name="Goesmann A."/>
            <person name="Sogaard-Andersen L."/>
        </authorList>
    </citation>
    <scope>NUCLEOTIDE SEQUENCE [LARGE SCALE GENOMIC DNA]</scope>
    <source>
        <strain evidence="4 5">DSM 52655</strain>
    </source>
</reference>
<name>A0A250JF33_9BACT</name>
<dbReference type="PRINTS" id="PR00455">
    <property type="entry name" value="HTHTETR"/>
</dbReference>
<feature type="DNA-binding region" description="H-T-H motif" evidence="2">
    <location>
        <begin position="44"/>
        <end position="63"/>
    </location>
</feature>
<keyword evidence="1 2" id="KW-0238">DNA-binding</keyword>
<dbReference type="AlphaFoldDB" id="A0A250JF33"/>
<dbReference type="PANTHER" id="PTHR30055:SF226">
    <property type="entry name" value="HTH-TYPE TRANSCRIPTIONAL REGULATOR PKSA"/>
    <property type="match status" value="1"/>
</dbReference>
<evidence type="ECO:0000313" key="4">
    <source>
        <dbReference type="EMBL" id="ATB42011.1"/>
    </source>
</evidence>
<evidence type="ECO:0000313" key="5">
    <source>
        <dbReference type="Proteomes" id="UP000217257"/>
    </source>
</evidence>
<evidence type="ECO:0000256" key="2">
    <source>
        <dbReference type="PROSITE-ProRule" id="PRU00335"/>
    </source>
</evidence>
<dbReference type="SUPFAM" id="SSF46689">
    <property type="entry name" value="Homeodomain-like"/>
    <property type="match status" value="1"/>
</dbReference>
<feature type="domain" description="HTH tetR-type" evidence="3">
    <location>
        <begin position="21"/>
        <end position="81"/>
    </location>
</feature>
<dbReference type="KEGG" id="cfus:CYFUS_007487"/>
<proteinExistence type="predicted"/>
<dbReference type="Proteomes" id="UP000217257">
    <property type="component" value="Chromosome"/>
</dbReference>
<accession>A0A250JF33</accession>
<dbReference type="PANTHER" id="PTHR30055">
    <property type="entry name" value="HTH-TYPE TRANSCRIPTIONAL REGULATOR RUTR"/>
    <property type="match status" value="1"/>
</dbReference>
<dbReference type="EMBL" id="CP022098">
    <property type="protein sequence ID" value="ATB42011.1"/>
    <property type="molecule type" value="Genomic_DNA"/>
</dbReference>
<dbReference type="InterPro" id="IPR009057">
    <property type="entry name" value="Homeodomain-like_sf"/>
</dbReference>